<evidence type="ECO:0000313" key="2">
    <source>
        <dbReference type="EMBL" id="CAH3153329.1"/>
    </source>
</evidence>
<dbReference type="GO" id="GO:0016020">
    <property type="term" value="C:membrane"/>
    <property type="evidence" value="ECO:0007669"/>
    <property type="project" value="TreeGrafter"/>
</dbReference>
<dbReference type="Proteomes" id="UP001159428">
    <property type="component" value="Unassembled WGS sequence"/>
</dbReference>
<comment type="caution">
    <text evidence="2">The sequence shown here is derived from an EMBL/GenBank/DDBJ whole genome shotgun (WGS) entry which is preliminary data.</text>
</comment>
<dbReference type="PANTHER" id="PTHR12242:SF45">
    <property type="entry name" value="MARVEL DOMAIN-CONTAINING PROTEIN"/>
    <property type="match status" value="1"/>
</dbReference>
<feature type="transmembrane region" description="Helical" evidence="1">
    <location>
        <begin position="163"/>
        <end position="186"/>
    </location>
</feature>
<dbReference type="PANTHER" id="PTHR12242">
    <property type="entry name" value="OS02G0130600 PROTEIN-RELATED"/>
    <property type="match status" value="1"/>
</dbReference>
<feature type="transmembrane region" description="Helical" evidence="1">
    <location>
        <begin position="219"/>
        <end position="241"/>
    </location>
</feature>
<organism evidence="2 3">
    <name type="scientific">Pocillopora meandrina</name>
    <dbReference type="NCBI Taxonomy" id="46732"/>
    <lineage>
        <taxon>Eukaryota</taxon>
        <taxon>Metazoa</taxon>
        <taxon>Cnidaria</taxon>
        <taxon>Anthozoa</taxon>
        <taxon>Hexacorallia</taxon>
        <taxon>Scleractinia</taxon>
        <taxon>Astrocoeniina</taxon>
        <taxon>Pocilloporidae</taxon>
        <taxon>Pocillopora</taxon>
    </lineage>
</organism>
<evidence type="ECO:0000313" key="3">
    <source>
        <dbReference type="Proteomes" id="UP001159428"/>
    </source>
</evidence>
<reference evidence="2 3" key="1">
    <citation type="submission" date="2022-05" db="EMBL/GenBank/DDBJ databases">
        <authorList>
            <consortium name="Genoscope - CEA"/>
            <person name="William W."/>
        </authorList>
    </citation>
    <scope>NUCLEOTIDE SEQUENCE [LARGE SCALE GENOMIC DNA]</scope>
</reference>
<proteinExistence type="predicted"/>
<name>A0AAU9XP06_9CNID</name>
<dbReference type="InterPro" id="IPR049352">
    <property type="entry name" value="Rost"/>
</dbReference>
<evidence type="ECO:0000256" key="1">
    <source>
        <dbReference type="SAM" id="Phobius"/>
    </source>
</evidence>
<gene>
    <name evidence="2" type="ORF">PMEA_00027056</name>
</gene>
<sequence>MLSKEMCWSVLRREFRLVNFRLLYPNSEDFVQSPWFGTLTVLLYRFIVAVFCLGTTIASGVYHRKNGLKWFIYLTNWSFSFITTYFICACTITALHYKKQWKMRKNIFQYRMDVETEEAPQRKEGEINNRCREGREQGDDDTFPTDGNFEATRATPMYWYHEALWVIYNIASAAALLVTLSYWTFISGKNPNALSVIVHGVNSILIVAETMLSSVPVRLFHVIYPMLYEIAYIVFTVIYWASGGTSSFGRSYIYPQTDYTGRPVFSAVSLICFFFIALPFCQSVLFCFYRIRVWMKTKYSK</sequence>
<protein>
    <recommendedName>
        <fullName evidence="4">Protein rolling stone</fullName>
    </recommendedName>
</protein>
<dbReference type="AlphaFoldDB" id="A0AAU9XP06"/>
<evidence type="ECO:0008006" key="4">
    <source>
        <dbReference type="Google" id="ProtNLM"/>
    </source>
</evidence>
<feature type="transmembrane region" description="Helical" evidence="1">
    <location>
        <begin position="264"/>
        <end position="291"/>
    </location>
</feature>
<keyword evidence="3" id="KW-1185">Reference proteome</keyword>
<keyword evidence="1" id="KW-0472">Membrane</keyword>
<feature type="transmembrane region" description="Helical" evidence="1">
    <location>
        <begin position="74"/>
        <end position="97"/>
    </location>
</feature>
<accession>A0AAU9XP06</accession>
<feature type="transmembrane region" description="Helical" evidence="1">
    <location>
        <begin position="192"/>
        <end position="212"/>
    </location>
</feature>
<feature type="transmembrane region" description="Helical" evidence="1">
    <location>
        <begin position="42"/>
        <end position="62"/>
    </location>
</feature>
<keyword evidence="1" id="KW-1133">Transmembrane helix</keyword>
<dbReference type="Pfam" id="PF21534">
    <property type="entry name" value="Rost"/>
    <property type="match status" value="2"/>
</dbReference>
<keyword evidence="1" id="KW-0812">Transmembrane</keyword>
<dbReference type="EMBL" id="CALNXJ010000053">
    <property type="protein sequence ID" value="CAH3153329.1"/>
    <property type="molecule type" value="Genomic_DNA"/>
</dbReference>